<keyword evidence="7" id="KW-0378">Hydrolase</keyword>
<dbReference type="Pfam" id="PF23023">
    <property type="entry name" value="Anti-Pycsar_Apyc1"/>
    <property type="match status" value="1"/>
</dbReference>
<evidence type="ECO:0000256" key="2">
    <source>
        <dbReference type="ARBA" id="ARBA00022833"/>
    </source>
</evidence>
<keyword evidence="2" id="KW-0862">Zinc</keyword>
<evidence type="ECO:0000313" key="7">
    <source>
        <dbReference type="EMBL" id="CAH1210072.1"/>
    </source>
</evidence>
<organism evidence="7 8">
    <name type="scientific">Paenibacillus plantiphilus</name>
    <dbReference type="NCBI Taxonomy" id="2905650"/>
    <lineage>
        <taxon>Bacteria</taxon>
        <taxon>Bacillati</taxon>
        <taxon>Bacillota</taxon>
        <taxon>Bacilli</taxon>
        <taxon>Bacillales</taxon>
        <taxon>Paenibacillaceae</taxon>
        <taxon>Paenibacillus</taxon>
    </lineage>
</organism>
<proteinExistence type="predicted"/>
<evidence type="ECO:0000259" key="6">
    <source>
        <dbReference type="SMART" id="SM00849"/>
    </source>
</evidence>
<feature type="domain" description="Metallo-beta-lactamase" evidence="6">
    <location>
        <begin position="16"/>
        <end position="215"/>
    </location>
</feature>
<keyword evidence="8" id="KW-1185">Reference proteome</keyword>
<dbReference type="Gene3D" id="3.60.15.10">
    <property type="entry name" value="Ribonuclease Z/Hydroxyacylglutathione hydrolase-like"/>
    <property type="match status" value="1"/>
</dbReference>
<comment type="catalytic activity">
    <reaction evidence="3">
        <text>3',5'-cyclic CMP + H2O = CMP + H(+)</text>
        <dbReference type="Rhea" id="RHEA:72675"/>
        <dbReference type="ChEBI" id="CHEBI:15377"/>
        <dbReference type="ChEBI" id="CHEBI:15378"/>
        <dbReference type="ChEBI" id="CHEBI:58003"/>
        <dbReference type="ChEBI" id="CHEBI:60377"/>
    </reaction>
    <physiologicalReaction direction="left-to-right" evidence="3">
        <dbReference type="Rhea" id="RHEA:72676"/>
    </physiologicalReaction>
</comment>
<dbReference type="RefSeq" id="WP_236343481.1">
    <property type="nucleotide sequence ID" value="NZ_CAKMMF010000017.1"/>
</dbReference>
<accession>A0ABM9CCS2</accession>
<dbReference type="PANTHER" id="PTHR46018:SF2">
    <property type="entry name" value="ZINC PHOSPHODIESTERASE ELAC PROTEIN 1"/>
    <property type="match status" value="1"/>
</dbReference>
<evidence type="ECO:0000256" key="4">
    <source>
        <dbReference type="ARBA" id="ARBA00034301"/>
    </source>
</evidence>
<dbReference type="SMART" id="SM00849">
    <property type="entry name" value="Lactamase_B"/>
    <property type="match status" value="1"/>
</dbReference>
<dbReference type="SUPFAM" id="SSF56281">
    <property type="entry name" value="Metallo-hydrolase/oxidoreductase"/>
    <property type="match status" value="1"/>
</dbReference>
<dbReference type="EC" id="3.1.26.11" evidence="7"/>
<dbReference type="EMBL" id="CAKMMF010000017">
    <property type="protein sequence ID" value="CAH1210072.1"/>
    <property type="molecule type" value="Genomic_DNA"/>
</dbReference>
<evidence type="ECO:0000256" key="5">
    <source>
        <dbReference type="ARBA" id="ARBA00048505"/>
    </source>
</evidence>
<comment type="function">
    <text evidence="4">Counteracts the endogenous Pycsar antiviral defense system. Phosphodiesterase that enables metal-dependent hydrolysis of host cyclic nucleotide Pycsar defense signals such as cCMP and cUMP.</text>
</comment>
<evidence type="ECO:0000256" key="1">
    <source>
        <dbReference type="ARBA" id="ARBA00022759"/>
    </source>
</evidence>
<dbReference type="InterPro" id="IPR036866">
    <property type="entry name" value="RibonucZ/Hydroxyglut_hydro"/>
</dbReference>
<dbReference type="InterPro" id="IPR001279">
    <property type="entry name" value="Metallo-B-lactamas"/>
</dbReference>
<comment type="catalytic activity">
    <reaction evidence="5">
        <text>3',5'-cyclic UMP + H2O = UMP + H(+)</text>
        <dbReference type="Rhea" id="RHEA:70575"/>
        <dbReference type="ChEBI" id="CHEBI:15377"/>
        <dbReference type="ChEBI" id="CHEBI:15378"/>
        <dbReference type="ChEBI" id="CHEBI:57865"/>
        <dbReference type="ChEBI" id="CHEBI:184387"/>
    </reaction>
    <physiologicalReaction direction="left-to-right" evidence="5">
        <dbReference type="Rhea" id="RHEA:70576"/>
    </physiologicalReaction>
</comment>
<keyword evidence="1" id="KW-0255">Endonuclease</keyword>
<protein>
    <submittedName>
        <fullName evidence="7">Ribonuclease BN</fullName>
        <ecNumber evidence="7">3.1.26.11</ecNumber>
    </submittedName>
</protein>
<sequence>MNIQMLGTGSAFAKQYYNTNAICFSQGHILMMDCGMTAPLSLHQLGYKFSDIDALLISHIHSDHIGGIEEFAFQMKYVFKKKAKLFIPSPIVDTLWEGSLSGGLKTDEFPTLDDYFDVHLIEVGQQHELIPGLSVEAILTSHIPKKPSYSYFINGSFFYSADMKFDPGLLERLYQRGCTTIFHDCQFIPPGLVHTTLEELQSLPDHLQEMIWLMHYEDNKPEYEGRTGPMRFVEQHQLYNF</sequence>
<gene>
    <name evidence="7" type="primary">rbn_3</name>
    <name evidence="7" type="ORF">PAECIP111893_03132</name>
</gene>
<comment type="caution">
    <text evidence="7">The sequence shown here is derived from an EMBL/GenBank/DDBJ whole genome shotgun (WGS) entry which is preliminary data.</text>
</comment>
<keyword evidence="1" id="KW-0540">Nuclease</keyword>
<evidence type="ECO:0000313" key="8">
    <source>
        <dbReference type="Proteomes" id="UP000838686"/>
    </source>
</evidence>
<dbReference type="GO" id="GO:0042781">
    <property type="term" value="F:3'-tRNA processing endoribonuclease activity"/>
    <property type="evidence" value="ECO:0007669"/>
    <property type="project" value="UniProtKB-EC"/>
</dbReference>
<reference evidence="7" key="1">
    <citation type="submission" date="2022-01" db="EMBL/GenBank/DDBJ databases">
        <authorList>
            <person name="Criscuolo A."/>
        </authorList>
    </citation>
    <scope>NUCLEOTIDE SEQUENCE</scope>
    <source>
        <strain evidence="7">CIP111893</strain>
    </source>
</reference>
<dbReference type="PANTHER" id="PTHR46018">
    <property type="entry name" value="ZINC PHOSPHODIESTERASE ELAC PROTEIN 1"/>
    <property type="match status" value="1"/>
</dbReference>
<evidence type="ECO:0000256" key="3">
    <source>
        <dbReference type="ARBA" id="ARBA00034221"/>
    </source>
</evidence>
<name>A0ABM9CCS2_9BACL</name>
<dbReference type="Proteomes" id="UP000838686">
    <property type="component" value="Unassembled WGS sequence"/>
</dbReference>